<evidence type="ECO:0000313" key="1">
    <source>
        <dbReference type="EMBL" id="KKN35856.1"/>
    </source>
</evidence>
<proteinExistence type="predicted"/>
<comment type="caution">
    <text evidence="1">The sequence shown here is derived from an EMBL/GenBank/DDBJ whole genome shotgun (WGS) entry which is preliminary data.</text>
</comment>
<dbReference type="EMBL" id="LAZR01002006">
    <property type="protein sequence ID" value="KKN35856.1"/>
    <property type="molecule type" value="Genomic_DNA"/>
</dbReference>
<reference evidence="1" key="1">
    <citation type="journal article" date="2015" name="Nature">
        <title>Complex archaea that bridge the gap between prokaryotes and eukaryotes.</title>
        <authorList>
            <person name="Spang A."/>
            <person name="Saw J.H."/>
            <person name="Jorgensen S.L."/>
            <person name="Zaremba-Niedzwiedzka K."/>
            <person name="Martijn J."/>
            <person name="Lind A.E."/>
            <person name="van Eijk R."/>
            <person name="Schleper C."/>
            <person name="Guy L."/>
            <person name="Ettema T.J."/>
        </authorList>
    </citation>
    <scope>NUCLEOTIDE SEQUENCE</scope>
</reference>
<protein>
    <submittedName>
        <fullName evidence="1">Uncharacterized protein</fullName>
    </submittedName>
</protein>
<gene>
    <name evidence="1" type="ORF">LCGC14_0779450</name>
</gene>
<sequence length="238" mass="28733">MAITKHNSNVEINLSNEYTKIQFICPVCKTKKILEFPKSIISDAKKLTTMSIARGLVCEHQFQAFVDINFQVRGYQRVDFEFESHCKEEKNLIPCNFKRTEEELFENLILEENYLEYKPRKIINRNNEEQNFIDEISPRDQDLRNNNQDQRQKKDIPLQEIYEEFFEFIDDDNEKFNTVIKKNLRLRKEDDLDQLTRKKVTLQEIYGEFWEVIDDNNEKFSTIIKKDLRRKKNPLLLH</sequence>
<organism evidence="1">
    <name type="scientific">marine sediment metagenome</name>
    <dbReference type="NCBI Taxonomy" id="412755"/>
    <lineage>
        <taxon>unclassified sequences</taxon>
        <taxon>metagenomes</taxon>
        <taxon>ecological metagenomes</taxon>
    </lineage>
</organism>
<name>A0A0F9SFW2_9ZZZZ</name>
<dbReference type="AlphaFoldDB" id="A0A0F9SFW2"/>
<accession>A0A0F9SFW2</accession>